<feature type="region of interest" description="Disordered" evidence="1">
    <location>
        <begin position="102"/>
        <end position="122"/>
    </location>
</feature>
<keyword evidence="3" id="KW-1185">Reference proteome</keyword>
<accession>A0AAV4VT45</accession>
<gene>
    <name evidence="2" type="ORF">CDAR_493751</name>
</gene>
<dbReference type="AlphaFoldDB" id="A0AAV4VT45"/>
<proteinExistence type="predicted"/>
<feature type="compositionally biased region" description="Basic and acidic residues" evidence="1">
    <location>
        <begin position="102"/>
        <end position="116"/>
    </location>
</feature>
<comment type="caution">
    <text evidence="2">The sequence shown here is derived from an EMBL/GenBank/DDBJ whole genome shotgun (WGS) entry which is preliminary data.</text>
</comment>
<evidence type="ECO:0000256" key="1">
    <source>
        <dbReference type="SAM" id="MobiDB-lite"/>
    </source>
</evidence>
<reference evidence="2 3" key="1">
    <citation type="submission" date="2021-06" db="EMBL/GenBank/DDBJ databases">
        <title>Caerostris darwini draft genome.</title>
        <authorList>
            <person name="Kono N."/>
            <person name="Arakawa K."/>
        </authorList>
    </citation>
    <scope>NUCLEOTIDE SEQUENCE [LARGE SCALE GENOMIC DNA]</scope>
</reference>
<organism evidence="2 3">
    <name type="scientific">Caerostris darwini</name>
    <dbReference type="NCBI Taxonomy" id="1538125"/>
    <lineage>
        <taxon>Eukaryota</taxon>
        <taxon>Metazoa</taxon>
        <taxon>Ecdysozoa</taxon>
        <taxon>Arthropoda</taxon>
        <taxon>Chelicerata</taxon>
        <taxon>Arachnida</taxon>
        <taxon>Araneae</taxon>
        <taxon>Araneomorphae</taxon>
        <taxon>Entelegynae</taxon>
        <taxon>Araneoidea</taxon>
        <taxon>Araneidae</taxon>
        <taxon>Caerostris</taxon>
    </lineage>
</organism>
<evidence type="ECO:0000313" key="2">
    <source>
        <dbReference type="EMBL" id="GIY73421.1"/>
    </source>
</evidence>
<name>A0AAV4VT45_9ARAC</name>
<protein>
    <submittedName>
        <fullName evidence="2">Uncharacterized protein</fullName>
    </submittedName>
</protein>
<sequence length="122" mass="13475">MANNTNYETLVRGSIGSGYSHESGNSMWIKELQESRSAGTSTAALSLVASAGESGYHSYRQRLVDLEFVGRPLSNHSQDAIGKHKPKNIPFLKERDFAFPLRHETPSGLRSAERRNNTIRAG</sequence>
<dbReference type="Proteomes" id="UP001054837">
    <property type="component" value="Unassembled WGS sequence"/>
</dbReference>
<dbReference type="EMBL" id="BPLQ01013610">
    <property type="protein sequence ID" value="GIY73421.1"/>
    <property type="molecule type" value="Genomic_DNA"/>
</dbReference>
<evidence type="ECO:0000313" key="3">
    <source>
        <dbReference type="Proteomes" id="UP001054837"/>
    </source>
</evidence>